<keyword evidence="2" id="KW-0812">Transmembrane</keyword>
<sequence length="148" mass="15677">MGVQNPSRVPIYTAAGPGEGIQCAPSISTLSTALTEHLSPSLSSQQINPFTKMRVSVVVLLSLAVALVALAHAAAASSAQVPAEPLPVLYRARRDHVDVEVDHPKGGKTTGTVNGESTVWRGDRDRRVDVHGSADTRGNRRAGVSYKW</sequence>
<gene>
    <name evidence="3" type="ORF">KUF71_005366</name>
</gene>
<accession>A0AAE1LCM3</accession>
<reference evidence="3" key="1">
    <citation type="submission" date="2021-07" db="EMBL/GenBank/DDBJ databases">
        <authorList>
            <person name="Catto M.A."/>
            <person name="Jacobson A."/>
            <person name="Kennedy G."/>
            <person name="Labadie P."/>
            <person name="Hunt B.G."/>
            <person name="Srinivasan R."/>
        </authorList>
    </citation>
    <scope>NUCLEOTIDE SEQUENCE</scope>
    <source>
        <strain evidence="3">PL_HMW_Pooled</strain>
        <tissue evidence="3">Head</tissue>
    </source>
</reference>
<comment type="caution">
    <text evidence="3">The sequence shown here is derived from an EMBL/GenBank/DDBJ whole genome shotgun (WGS) entry which is preliminary data.</text>
</comment>
<protein>
    <submittedName>
        <fullName evidence="3">tRNA/tmRNA (Uracil-C(5))-methyltransferase</fullName>
    </submittedName>
</protein>
<evidence type="ECO:0000313" key="3">
    <source>
        <dbReference type="EMBL" id="KAK3914570.1"/>
    </source>
</evidence>
<keyword evidence="4" id="KW-1185">Reference proteome</keyword>
<feature type="region of interest" description="Disordered" evidence="1">
    <location>
        <begin position="124"/>
        <end position="148"/>
    </location>
</feature>
<dbReference type="AlphaFoldDB" id="A0AAE1LCM3"/>
<evidence type="ECO:0000256" key="2">
    <source>
        <dbReference type="SAM" id="Phobius"/>
    </source>
</evidence>
<evidence type="ECO:0000256" key="1">
    <source>
        <dbReference type="SAM" id="MobiDB-lite"/>
    </source>
</evidence>
<dbReference type="Proteomes" id="UP001219518">
    <property type="component" value="Unassembled WGS sequence"/>
</dbReference>
<feature type="compositionally biased region" description="Basic and acidic residues" evidence="1">
    <location>
        <begin position="124"/>
        <end position="138"/>
    </location>
</feature>
<feature type="transmembrane region" description="Helical" evidence="2">
    <location>
        <begin position="55"/>
        <end position="75"/>
    </location>
</feature>
<proteinExistence type="predicted"/>
<dbReference type="EMBL" id="JAHWGI010000383">
    <property type="protein sequence ID" value="KAK3914570.1"/>
    <property type="molecule type" value="Genomic_DNA"/>
</dbReference>
<organism evidence="3 4">
    <name type="scientific">Frankliniella fusca</name>
    <dbReference type="NCBI Taxonomy" id="407009"/>
    <lineage>
        <taxon>Eukaryota</taxon>
        <taxon>Metazoa</taxon>
        <taxon>Ecdysozoa</taxon>
        <taxon>Arthropoda</taxon>
        <taxon>Hexapoda</taxon>
        <taxon>Insecta</taxon>
        <taxon>Pterygota</taxon>
        <taxon>Neoptera</taxon>
        <taxon>Paraneoptera</taxon>
        <taxon>Thysanoptera</taxon>
        <taxon>Terebrantia</taxon>
        <taxon>Thripoidea</taxon>
        <taxon>Thripidae</taxon>
        <taxon>Frankliniella</taxon>
    </lineage>
</organism>
<evidence type="ECO:0000313" key="4">
    <source>
        <dbReference type="Proteomes" id="UP001219518"/>
    </source>
</evidence>
<keyword evidence="2" id="KW-0472">Membrane</keyword>
<reference evidence="3" key="2">
    <citation type="journal article" date="2023" name="BMC Genomics">
        <title>Pest status, molecular evolution, and epigenetic factors derived from the genome assembly of Frankliniella fusca, a thysanopteran phytovirus vector.</title>
        <authorList>
            <person name="Catto M.A."/>
            <person name="Labadie P.E."/>
            <person name="Jacobson A.L."/>
            <person name="Kennedy G.G."/>
            <person name="Srinivasan R."/>
            <person name="Hunt B.G."/>
        </authorList>
    </citation>
    <scope>NUCLEOTIDE SEQUENCE</scope>
    <source>
        <strain evidence="3">PL_HMW_Pooled</strain>
    </source>
</reference>
<name>A0AAE1LCM3_9NEOP</name>
<keyword evidence="2" id="KW-1133">Transmembrane helix</keyword>